<comment type="caution">
    <text evidence="1">The sequence shown here is derived from an EMBL/GenBank/DDBJ whole genome shotgun (WGS) entry which is preliminary data.</text>
</comment>
<keyword evidence="2" id="KW-1185">Reference proteome</keyword>
<sequence>MTNNLRSRILVDVINSSTAPVENSSNIGNVNSDLMLIFTILLCTLICVLGLVAIARCAWLWRISAQTTNSPQNKALKKEVFNSLPKVVYTADEAGKFSDCAICLTEFVVGDEIRVLPSCGHGFHVGCIDMWLGSHSLCPTCRQFPVADPRCHACGVAGAETGATRLGQHTEDHVIIRFLP</sequence>
<protein>
    <submittedName>
        <fullName evidence="1">Uncharacterized protein</fullName>
    </submittedName>
</protein>
<organism evidence="1 2">
    <name type="scientific">Vaccinium darrowii</name>
    <dbReference type="NCBI Taxonomy" id="229202"/>
    <lineage>
        <taxon>Eukaryota</taxon>
        <taxon>Viridiplantae</taxon>
        <taxon>Streptophyta</taxon>
        <taxon>Embryophyta</taxon>
        <taxon>Tracheophyta</taxon>
        <taxon>Spermatophyta</taxon>
        <taxon>Magnoliopsida</taxon>
        <taxon>eudicotyledons</taxon>
        <taxon>Gunneridae</taxon>
        <taxon>Pentapetalae</taxon>
        <taxon>asterids</taxon>
        <taxon>Ericales</taxon>
        <taxon>Ericaceae</taxon>
        <taxon>Vaccinioideae</taxon>
        <taxon>Vaccinieae</taxon>
        <taxon>Vaccinium</taxon>
    </lineage>
</organism>
<name>A0ACB7XZX7_9ERIC</name>
<dbReference type="Proteomes" id="UP000828048">
    <property type="component" value="Chromosome 5"/>
</dbReference>
<proteinExistence type="predicted"/>
<gene>
    <name evidence="1" type="ORF">Vadar_016486</name>
</gene>
<accession>A0ACB7XZX7</accession>
<dbReference type="EMBL" id="CM037155">
    <property type="protein sequence ID" value="KAH7846651.1"/>
    <property type="molecule type" value="Genomic_DNA"/>
</dbReference>
<evidence type="ECO:0000313" key="2">
    <source>
        <dbReference type="Proteomes" id="UP000828048"/>
    </source>
</evidence>
<reference evidence="1 2" key="1">
    <citation type="journal article" date="2021" name="Hortic Res">
        <title>High-quality reference genome and annotation aids understanding of berry development for evergreen blueberry (Vaccinium darrowii).</title>
        <authorList>
            <person name="Yu J."/>
            <person name="Hulse-Kemp A.M."/>
            <person name="Babiker E."/>
            <person name="Staton M."/>
        </authorList>
    </citation>
    <scope>NUCLEOTIDE SEQUENCE [LARGE SCALE GENOMIC DNA]</scope>
    <source>
        <strain evidence="2">cv. NJ 8807/NJ 8810</strain>
        <tissue evidence="1">Young leaf</tissue>
    </source>
</reference>
<evidence type="ECO:0000313" key="1">
    <source>
        <dbReference type="EMBL" id="KAH7846651.1"/>
    </source>
</evidence>